<dbReference type="STRING" id="97331.A0A437ABQ5"/>
<evidence type="ECO:0000256" key="1">
    <source>
        <dbReference type="SAM" id="MobiDB-lite"/>
    </source>
</evidence>
<dbReference type="VEuPathDB" id="FungiDB:DFL_002739"/>
<dbReference type="RefSeq" id="XP_067494102.1">
    <property type="nucleotide sequence ID" value="XM_067631569.1"/>
</dbReference>
<keyword evidence="4" id="KW-1185">Reference proteome</keyword>
<dbReference type="AlphaFoldDB" id="A0A437ABQ5"/>
<evidence type="ECO:0000313" key="3">
    <source>
        <dbReference type="EMBL" id="RVD88558.1"/>
    </source>
</evidence>
<accession>A0A437ABQ5</accession>
<dbReference type="Proteomes" id="UP000283090">
    <property type="component" value="Unassembled WGS sequence"/>
</dbReference>
<gene>
    <name evidence="3" type="ORF">DFL_002739</name>
</gene>
<keyword evidence="2" id="KW-1133">Transmembrane helix</keyword>
<feature type="transmembrane region" description="Helical" evidence="2">
    <location>
        <begin position="56"/>
        <end position="79"/>
    </location>
</feature>
<feature type="transmembrane region" description="Helical" evidence="2">
    <location>
        <begin position="549"/>
        <end position="572"/>
    </location>
</feature>
<evidence type="ECO:0000256" key="2">
    <source>
        <dbReference type="SAM" id="Phobius"/>
    </source>
</evidence>
<dbReference type="EMBL" id="SAEB01000003">
    <property type="protein sequence ID" value="RVD88558.1"/>
    <property type="molecule type" value="Genomic_DNA"/>
</dbReference>
<feature type="region of interest" description="Disordered" evidence="1">
    <location>
        <begin position="1"/>
        <end position="28"/>
    </location>
</feature>
<dbReference type="GeneID" id="93585050"/>
<comment type="caution">
    <text evidence="3">The sequence shown here is derived from an EMBL/GenBank/DDBJ whole genome shotgun (WGS) entry which is preliminary data.</text>
</comment>
<sequence length="652" mass="71525">MSNTGTAWTPQTYSFETPRKQSVNTDTSSGVVVVNEQEKHDRKKKDGTLRNKTTELLFRLFLSLGAGAFIVLPPFAYSLDGKEVQQNQDGKLVLEAIKWGPTIFPIIFAAIVGGFLQAVALKHAQKGVKLGTLEQLTRTINIFSAITTPYSIKAYNWLSVILLFLWATSPIGGQASLRLLSTHLVAFRTPTDVRFLSPTNISSYLSEGSRNYGNWRAQAETLYTASLLGIAASKYRAVDLWDNVRIPYIEEIEKQMPKPGPDGWYDVINKNTTYSSLLGIPIRGLTKNITVNVQTSYSKLNCSFLGLLDGRKCWFHQDDRCFNVREPHIPDWYFPSVDTTSNFTGYGSYIIVGMNISQAIYEIPDGSRGPDPLDLIFQSGGSGGMSVARCKLSQTYLDTQVACHSSQCAVSKVRRLSIGTPRPPLFYGATPGKVGTLANFVRDFSLVSEAGKPTYSNSNQGYIYNPDDPLSSINEWVDIADVGVENFEVRMTQLINTLMGAAQGPALFIGNHDIQDNTFSQSLGRVVSAESSTGDSIDVKELFICSKDWAVMMLFAAVLLFAIGVSSAIIAYTTLAPDTLTSLSVLAAESRYFDMEHEGSTLDRDEKAIALKGRVVKIGDVEASSETGYIALATVDTDKGAVAELSIDRVYR</sequence>
<reference evidence="3 4" key="1">
    <citation type="submission" date="2019-01" db="EMBL/GenBank/DDBJ databases">
        <title>Intercellular communication is required for trap formation in the nematode-trapping fungus Duddingtonia flagrans.</title>
        <authorList>
            <person name="Youssar L."/>
            <person name="Wernet V."/>
            <person name="Hensel N."/>
            <person name="Hildebrandt H.-G."/>
            <person name="Fischer R."/>
        </authorList>
    </citation>
    <scope>NUCLEOTIDE SEQUENCE [LARGE SCALE GENOMIC DNA]</scope>
    <source>
        <strain evidence="3 4">CBS H-5679</strain>
    </source>
</reference>
<feature type="transmembrane region" description="Helical" evidence="2">
    <location>
        <begin position="99"/>
        <end position="121"/>
    </location>
</feature>
<dbReference type="OrthoDB" id="3692311at2759"/>
<proteinExistence type="predicted"/>
<evidence type="ECO:0000313" key="4">
    <source>
        <dbReference type="Proteomes" id="UP000283090"/>
    </source>
</evidence>
<feature type="transmembrane region" description="Helical" evidence="2">
    <location>
        <begin position="142"/>
        <end position="167"/>
    </location>
</feature>
<organism evidence="3 4">
    <name type="scientific">Arthrobotrys flagrans</name>
    <name type="common">Nematode-trapping fungus</name>
    <name type="synonym">Trichothecium flagrans</name>
    <dbReference type="NCBI Taxonomy" id="97331"/>
    <lineage>
        <taxon>Eukaryota</taxon>
        <taxon>Fungi</taxon>
        <taxon>Dikarya</taxon>
        <taxon>Ascomycota</taxon>
        <taxon>Pezizomycotina</taxon>
        <taxon>Orbiliomycetes</taxon>
        <taxon>Orbiliales</taxon>
        <taxon>Orbiliaceae</taxon>
        <taxon>Arthrobotrys</taxon>
    </lineage>
</organism>
<protein>
    <submittedName>
        <fullName evidence="3">Uncharacterized protein</fullName>
    </submittedName>
</protein>
<keyword evidence="2" id="KW-0812">Transmembrane</keyword>
<name>A0A437ABQ5_ARTFL</name>
<keyword evidence="2" id="KW-0472">Membrane</keyword>